<dbReference type="RefSeq" id="WP_067378057.1">
    <property type="nucleotide sequence ID" value="NZ_CP015839.1"/>
</dbReference>
<reference evidence="4" key="1">
    <citation type="submission" date="2016-05" db="EMBL/GenBank/DDBJ databases">
        <authorList>
            <person name="Baek K."/>
            <person name="Yang S.-J."/>
        </authorList>
    </citation>
    <scope>NUCLEOTIDE SEQUENCE [LARGE SCALE GENOMIC DNA]</scope>
    <source>
        <strain evidence="4">ST58-10</strain>
    </source>
</reference>
<evidence type="ECO:0000313" key="3">
    <source>
        <dbReference type="EMBL" id="ANG61588.1"/>
    </source>
</evidence>
<dbReference type="InterPro" id="IPR005804">
    <property type="entry name" value="FA_desaturase_dom"/>
</dbReference>
<evidence type="ECO:0000259" key="2">
    <source>
        <dbReference type="Pfam" id="PF00487"/>
    </source>
</evidence>
<sequence length="363" mass="41019">MIKNTAWRDYSLTGPGRRQALESGLVSAQWFSCDIGRKQLKQLMKRSDRPALLQLGFWLLLLVTAGVAGFLTWGTLWCIPAFAAYGLLYSVSDHWAHELSHGTPFKTRWLNDVFYQLTAFMTLHEAVYWRWSHVRHHTDTLIVGSDREIAVQRPPKLWVAIVDLFDLHFAPLEVARLLRVAGGSLNAETRSIVPETEWPKLIISSRIYVLILIALVASCVASGSILPAIFVVLPRLYGGVLSQLFNLTQHAGLAENVLDHRHNCRTILMNPVFRFMYVNMNYHVEHHMYPMVPYHALPQLHALMKDQCAPAYPGLWAAYREIIPAVLRQRKDPEYFVRRPVPEPVSAAAAPSAAPASPAPEMA</sequence>
<dbReference type="GO" id="GO:0016717">
    <property type="term" value="F:oxidoreductase activity, acting on paired donors, with oxidation of a pair of donors resulting in the reduction of molecular oxygen to two molecules of water"/>
    <property type="evidence" value="ECO:0007669"/>
    <property type="project" value="TreeGrafter"/>
</dbReference>
<keyword evidence="1" id="KW-1133">Transmembrane helix</keyword>
<dbReference type="Pfam" id="PF00487">
    <property type="entry name" value="FA_desaturase"/>
    <property type="match status" value="1"/>
</dbReference>
<feature type="transmembrane region" description="Helical" evidence="1">
    <location>
        <begin position="207"/>
        <end position="233"/>
    </location>
</feature>
<name>A0A1A9EV99_9GAMM</name>
<dbReference type="Proteomes" id="UP000078070">
    <property type="component" value="Chromosome"/>
</dbReference>
<dbReference type="OrthoDB" id="9800167at2"/>
<dbReference type="PANTHER" id="PTHR19353">
    <property type="entry name" value="FATTY ACID DESATURASE 2"/>
    <property type="match status" value="1"/>
</dbReference>
<dbReference type="InterPro" id="IPR012171">
    <property type="entry name" value="Fatty_acid_desaturase"/>
</dbReference>
<accession>A0A1A9EV99</accession>
<keyword evidence="1" id="KW-0812">Transmembrane</keyword>
<dbReference type="GO" id="GO:0008610">
    <property type="term" value="P:lipid biosynthetic process"/>
    <property type="evidence" value="ECO:0007669"/>
    <property type="project" value="UniProtKB-ARBA"/>
</dbReference>
<feature type="transmembrane region" description="Helical" evidence="1">
    <location>
        <begin position="113"/>
        <end position="131"/>
    </location>
</feature>
<reference evidence="3 4" key="2">
    <citation type="journal article" date="2018" name="Int. J. Syst. Evol. Microbiol.">
        <title>Marinobacterium aestuarii sp. nov., a benzene-degrading marine bacterium isolated from estuary sediment.</title>
        <authorList>
            <person name="Bae S.S."/>
            <person name="Jung J."/>
            <person name="Chung D."/>
            <person name="Baek K."/>
        </authorList>
    </citation>
    <scope>NUCLEOTIDE SEQUENCE [LARGE SCALE GENOMIC DNA]</scope>
    <source>
        <strain evidence="3 4">ST58-10</strain>
    </source>
</reference>
<keyword evidence="4" id="KW-1185">Reference proteome</keyword>
<keyword evidence="1" id="KW-0472">Membrane</keyword>
<dbReference type="KEGG" id="mars:A8C75_03250"/>
<organism evidence="3 4">
    <name type="scientific">Marinobacterium aestuarii</name>
    <dbReference type="NCBI Taxonomy" id="1821621"/>
    <lineage>
        <taxon>Bacteria</taxon>
        <taxon>Pseudomonadati</taxon>
        <taxon>Pseudomonadota</taxon>
        <taxon>Gammaproteobacteria</taxon>
        <taxon>Oceanospirillales</taxon>
        <taxon>Oceanospirillaceae</taxon>
        <taxon>Marinobacterium</taxon>
    </lineage>
</organism>
<gene>
    <name evidence="3" type="ORF">A8C75_03250</name>
</gene>
<dbReference type="PANTHER" id="PTHR19353:SF19">
    <property type="entry name" value="DELTA(5) FATTY ACID DESATURASE C-RELATED"/>
    <property type="match status" value="1"/>
</dbReference>
<dbReference type="GO" id="GO:0016020">
    <property type="term" value="C:membrane"/>
    <property type="evidence" value="ECO:0007669"/>
    <property type="project" value="TreeGrafter"/>
</dbReference>
<dbReference type="AlphaFoldDB" id="A0A1A9EV99"/>
<protein>
    <submittedName>
        <fullName evidence="3">Fatty acid desaturase</fullName>
    </submittedName>
</protein>
<evidence type="ECO:0000313" key="4">
    <source>
        <dbReference type="Proteomes" id="UP000078070"/>
    </source>
</evidence>
<dbReference type="EMBL" id="CP015839">
    <property type="protein sequence ID" value="ANG61588.1"/>
    <property type="molecule type" value="Genomic_DNA"/>
</dbReference>
<dbReference type="STRING" id="1821621.A8C75_03250"/>
<proteinExistence type="predicted"/>
<evidence type="ECO:0000256" key="1">
    <source>
        <dbReference type="SAM" id="Phobius"/>
    </source>
</evidence>
<feature type="domain" description="Fatty acid desaturase" evidence="2">
    <location>
        <begin position="86"/>
        <end position="317"/>
    </location>
</feature>
<feature type="transmembrane region" description="Helical" evidence="1">
    <location>
        <begin position="51"/>
        <end position="68"/>
    </location>
</feature>